<dbReference type="Proteomes" id="UP001567538">
    <property type="component" value="Unassembled WGS sequence"/>
</dbReference>
<dbReference type="AlphaFoldDB" id="A0ABD1HRQ1"/>
<organism evidence="1 2">
    <name type="scientific">Salvia divinorum</name>
    <name type="common">Maria pastora</name>
    <name type="synonym">Diviner's sage</name>
    <dbReference type="NCBI Taxonomy" id="28513"/>
    <lineage>
        <taxon>Eukaryota</taxon>
        <taxon>Viridiplantae</taxon>
        <taxon>Streptophyta</taxon>
        <taxon>Embryophyta</taxon>
        <taxon>Tracheophyta</taxon>
        <taxon>Spermatophyta</taxon>
        <taxon>Magnoliopsida</taxon>
        <taxon>eudicotyledons</taxon>
        <taxon>Gunneridae</taxon>
        <taxon>Pentapetalae</taxon>
        <taxon>asterids</taxon>
        <taxon>lamiids</taxon>
        <taxon>Lamiales</taxon>
        <taxon>Lamiaceae</taxon>
        <taxon>Nepetoideae</taxon>
        <taxon>Mentheae</taxon>
        <taxon>Salviinae</taxon>
        <taxon>Salvia</taxon>
        <taxon>Salvia subgen. Calosphace</taxon>
    </lineage>
</organism>
<dbReference type="EMBL" id="JBEAFC010000004">
    <property type="protein sequence ID" value="KAL1559132.1"/>
    <property type="molecule type" value="Genomic_DNA"/>
</dbReference>
<protein>
    <submittedName>
        <fullName evidence="1">Uncharacterized protein</fullName>
    </submittedName>
</protein>
<evidence type="ECO:0000313" key="1">
    <source>
        <dbReference type="EMBL" id="KAL1559132.1"/>
    </source>
</evidence>
<gene>
    <name evidence="1" type="ORF">AAHA92_09508</name>
</gene>
<dbReference type="PANTHER" id="PTHR36755:SF1">
    <property type="entry name" value="OS06G0149300 PROTEIN"/>
    <property type="match status" value="1"/>
</dbReference>
<dbReference type="PANTHER" id="PTHR36755">
    <property type="entry name" value="PROTEIN, PUTATIVE-RELATED"/>
    <property type="match status" value="1"/>
</dbReference>
<evidence type="ECO:0000313" key="2">
    <source>
        <dbReference type="Proteomes" id="UP001567538"/>
    </source>
</evidence>
<sequence>MMSLINSLINNNRQRLQLAVGSEVVEHDLELGRGLIDLLLEAAYNAVAAADWVGGAGVGLEDDGAHGDVLHRRLEAADDLDDFSDSKEAVGVQELLLAVMGEVGGEEAVGVALPVLKLARSAGLNRDEAEESLKTRNSVDIILNLLNSDIMSVKPTVALRAILVGGIAAFAKIGGAMKAAGGVKLGAAAAAVSAAATAAVSGSKQEVKDAPEQSSI</sequence>
<reference evidence="1 2" key="1">
    <citation type="submission" date="2024-06" db="EMBL/GenBank/DDBJ databases">
        <title>A chromosome level genome sequence of Diviner's sage (Salvia divinorum).</title>
        <authorList>
            <person name="Ford S.A."/>
            <person name="Ro D.-K."/>
            <person name="Ness R.W."/>
            <person name="Phillips M.A."/>
        </authorList>
    </citation>
    <scope>NUCLEOTIDE SEQUENCE [LARGE SCALE GENOMIC DNA]</scope>
    <source>
        <strain evidence="1">SAF-2024a</strain>
        <tissue evidence="1">Leaf</tissue>
    </source>
</reference>
<comment type="caution">
    <text evidence="1">The sequence shown here is derived from an EMBL/GenBank/DDBJ whole genome shotgun (WGS) entry which is preliminary data.</text>
</comment>
<keyword evidence="2" id="KW-1185">Reference proteome</keyword>
<accession>A0ABD1HRQ1</accession>
<proteinExistence type="predicted"/>
<name>A0ABD1HRQ1_SALDI</name>